<name>A0ABU1ITK6_9BACL</name>
<organism evidence="1 2">
    <name type="scientific">Paenibacillus hunanensis</name>
    <dbReference type="NCBI Taxonomy" id="539262"/>
    <lineage>
        <taxon>Bacteria</taxon>
        <taxon>Bacillati</taxon>
        <taxon>Bacillota</taxon>
        <taxon>Bacilli</taxon>
        <taxon>Bacillales</taxon>
        <taxon>Paenibacillaceae</taxon>
        <taxon>Paenibacillus</taxon>
    </lineage>
</organism>
<dbReference type="Proteomes" id="UP001185028">
    <property type="component" value="Unassembled WGS sequence"/>
</dbReference>
<protein>
    <submittedName>
        <fullName evidence="1">Uncharacterized protein</fullName>
    </submittedName>
</protein>
<reference evidence="1 2" key="1">
    <citation type="submission" date="2023-07" db="EMBL/GenBank/DDBJ databases">
        <title>Genomic Encyclopedia of Type Strains, Phase IV (KMG-IV): sequencing the most valuable type-strain genomes for metagenomic binning, comparative biology and taxonomic classification.</title>
        <authorList>
            <person name="Goeker M."/>
        </authorList>
    </citation>
    <scope>NUCLEOTIDE SEQUENCE [LARGE SCALE GENOMIC DNA]</scope>
    <source>
        <strain evidence="1 2">DSM 22170</strain>
    </source>
</reference>
<gene>
    <name evidence="1" type="ORF">JOC58_000393</name>
</gene>
<evidence type="ECO:0000313" key="1">
    <source>
        <dbReference type="EMBL" id="MDR6242509.1"/>
    </source>
</evidence>
<comment type="caution">
    <text evidence="1">The sequence shown here is derived from an EMBL/GenBank/DDBJ whole genome shotgun (WGS) entry which is preliminary data.</text>
</comment>
<accession>A0ABU1ITK6</accession>
<proteinExistence type="predicted"/>
<evidence type="ECO:0000313" key="2">
    <source>
        <dbReference type="Proteomes" id="UP001185028"/>
    </source>
</evidence>
<keyword evidence="2" id="KW-1185">Reference proteome</keyword>
<sequence length="47" mass="5643">MSIDRFILEKLRNADQHTRTNLLRLFIIRIRRAEKVEAGRSRQPVSH</sequence>
<dbReference type="EMBL" id="JAVDQH010000001">
    <property type="protein sequence ID" value="MDR6242509.1"/>
    <property type="molecule type" value="Genomic_DNA"/>
</dbReference>